<proteinExistence type="predicted"/>
<dbReference type="PANTHER" id="PTHR33675:SF1">
    <property type="entry name" value="HOLOCARBOXYLASE SYNTHETASE"/>
    <property type="match status" value="1"/>
</dbReference>
<dbReference type="Proteomes" id="UP000077755">
    <property type="component" value="Chromosome 1"/>
</dbReference>
<dbReference type="Gramene" id="KZN08632">
    <property type="protein sequence ID" value="KZN08632"/>
    <property type="gene ID" value="DCAR_001162"/>
</dbReference>
<dbReference type="PANTHER" id="PTHR33675">
    <property type="entry name" value="NUCLEAR RECEPTOR FAMILY 2 GROUP C PROTEIN"/>
    <property type="match status" value="1"/>
</dbReference>
<dbReference type="EMBL" id="CP093343">
    <property type="protein sequence ID" value="WOG82044.1"/>
    <property type="molecule type" value="Genomic_DNA"/>
</dbReference>
<gene>
    <name evidence="2" type="ORF">DCAR_0101203</name>
</gene>
<sequence length="200" mass="22033">MGKKRKSLASSLDEVDRSMYSTFCNGANAISQLYSQAMNHQKISFQSGERHGLEKLYQWILRQQEGGSRVTTADILSYIQADLDYCGEEPSLSPRAPLQNQLQAASSGLSGGPTAGQVFRSEHNDQQSKSYVFSNALSSPVRRSLQNYHISQGEFDPNGVQHPTTGTRNNRPNSAQLQNSNSNDSSMDMHSDSPGHESTF</sequence>
<reference evidence="2" key="2">
    <citation type="submission" date="2022-03" db="EMBL/GenBank/DDBJ databases">
        <title>Draft title - Genomic analysis of global carrot germplasm unveils the trajectory of domestication and the origin of high carotenoid orange carrot.</title>
        <authorList>
            <person name="Iorizzo M."/>
            <person name="Ellison S."/>
            <person name="Senalik D."/>
            <person name="Macko-Podgorni A."/>
            <person name="Grzebelus D."/>
            <person name="Bostan H."/>
            <person name="Rolling W."/>
            <person name="Curaba J."/>
            <person name="Simon P."/>
        </authorList>
    </citation>
    <scope>NUCLEOTIDE SEQUENCE</scope>
    <source>
        <tissue evidence="2">Leaf</tissue>
    </source>
</reference>
<name>A0A166G7I3_DAUCS</name>
<dbReference type="AlphaFoldDB" id="A0A166G7I3"/>
<accession>A0A166G7I3</accession>
<evidence type="ECO:0000313" key="3">
    <source>
        <dbReference type="Proteomes" id="UP000077755"/>
    </source>
</evidence>
<protein>
    <submittedName>
        <fullName evidence="2">Uncharacterized protein</fullName>
    </submittedName>
</protein>
<reference evidence="2" key="1">
    <citation type="journal article" date="2016" name="Nat. Genet.">
        <title>A high-quality carrot genome assembly provides new insights into carotenoid accumulation and asterid genome evolution.</title>
        <authorList>
            <person name="Iorizzo M."/>
            <person name="Ellison S."/>
            <person name="Senalik D."/>
            <person name="Zeng P."/>
            <person name="Satapoomin P."/>
            <person name="Huang J."/>
            <person name="Bowman M."/>
            <person name="Iovene M."/>
            <person name="Sanseverino W."/>
            <person name="Cavagnaro P."/>
            <person name="Yildiz M."/>
            <person name="Macko-Podgorni A."/>
            <person name="Moranska E."/>
            <person name="Grzebelus E."/>
            <person name="Grzebelus D."/>
            <person name="Ashrafi H."/>
            <person name="Zheng Z."/>
            <person name="Cheng S."/>
            <person name="Spooner D."/>
            <person name="Van Deynze A."/>
            <person name="Simon P."/>
        </authorList>
    </citation>
    <scope>NUCLEOTIDE SEQUENCE</scope>
    <source>
        <tissue evidence="2">Leaf</tissue>
    </source>
</reference>
<evidence type="ECO:0000256" key="1">
    <source>
        <dbReference type="SAM" id="MobiDB-lite"/>
    </source>
</evidence>
<feature type="compositionally biased region" description="Basic and acidic residues" evidence="1">
    <location>
        <begin position="187"/>
        <end position="200"/>
    </location>
</feature>
<feature type="region of interest" description="Disordered" evidence="1">
    <location>
        <begin position="152"/>
        <end position="200"/>
    </location>
</feature>
<feature type="compositionally biased region" description="Polar residues" evidence="1">
    <location>
        <begin position="161"/>
        <end position="178"/>
    </location>
</feature>
<dbReference type="PIRSF" id="PIRSF009193">
    <property type="entry name" value="UCP009193"/>
    <property type="match status" value="1"/>
</dbReference>
<dbReference type="OMA" id="NELECCI"/>
<keyword evidence="3" id="KW-1185">Reference proteome</keyword>
<dbReference type="OrthoDB" id="755598at2759"/>
<dbReference type="KEGG" id="dcr:108205120"/>
<dbReference type="InterPro" id="IPR016549">
    <property type="entry name" value="UCP009193"/>
</dbReference>
<organism evidence="2 3">
    <name type="scientific">Daucus carota subsp. sativus</name>
    <name type="common">Carrot</name>
    <dbReference type="NCBI Taxonomy" id="79200"/>
    <lineage>
        <taxon>Eukaryota</taxon>
        <taxon>Viridiplantae</taxon>
        <taxon>Streptophyta</taxon>
        <taxon>Embryophyta</taxon>
        <taxon>Tracheophyta</taxon>
        <taxon>Spermatophyta</taxon>
        <taxon>Magnoliopsida</taxon>
        <taxon>eudicotyledons</taxon>
        <taxon>Gunneridae</taxon>
        <taxon>Pentapetalae</taxon>
        <taxon>asterids</taxon>
        <taxon>campanulids</taxon>
        <taxon>Apiales</taxon>
        <taxon>Apiaceae</taxon>
        <taxon>Apioideae</taxon>
        <taxon>Scandiceae</taxon>
        <taxon>Daucinae</taxon>
        <taxon>Daucus</taxon>
        <taxon>Daucus sect. Daucus</taxon>
    </lineage>
</organism>
<evidence type="ECO:0000313" key="2">
    <source>
        <dbReference type="EMBL" id="WOG82044.1"/>
    </source>
</evidence>